<dbReference type="Proteomes" id="UP000256328">
    <property type="component" value="Unassembled WGS sequence"/>
</dbReference>
<accession>A0A3D8S3M4</accession>
<evidence type="ECO:0000313" key="1">
    <source>
        <dbReference type="EMBL" id="RDW80691.1"/>
    </source>
</evidence>
<dbReference type="Pfam" id="PF04229">
    <property type="entry name" value="GrpB"/>
    <property type="match status" value="1"/>
</dbReference>
<evidence type="ECO:0000313" key="2">
    <source>
        <dbReference type="Proteomes" id="UP000256328"/>
    </source>
</evidence>
<proteinExistence type="predicted"/>
<reference evidence="1 2" key="1">
    <citation type="journal article" date="2018" name="IMA Fungus">
        <title>IMA Genome-F 9: Draft genome sequence of Annulohypoxylon stygium, Aspergillus mulundensis, Berkeleyomyces basicola (syn. Thielaviopsis basicola), Ceratocystis smalleyi, two Cercospora beticola strains, Coleophoma cylindrospora, Fusarium fracticaudum, Phialophora cf. hyalina, and Morchella septimelata.</title>
        <authorList>
            <person name="Wingfield B.D."/>
            <person name="Bills G.F."/>
            <person name="Dong Y."/>
            <person name="Huang W."/>
            <person name="Nel W.J."/>
            <person name="Swalarsk-Parry B.S."/>
            <person name="Vaghefi N."/>
            <person name="Wilken P.M."/>
            <person name="An Z."/>
            <person name="de Beer Z.W."/>
            <person name="De Vos L."/>
            <person name="Chen L."/>
            <person name="Duong T.A."/>
            <person name="Gao Y."/>
            <person name="Hammerbacher A."/>
            <person name="Kikkert J.R."/>
            <person name="Li Y."/>
            <person name="Li H."/>
            <person name="Li K."/>
            <person name="Li Q."/>
            <person name="Liu X."/>
            <person name="Ma X."/>
            <person name="Naidoo K."/>
            <person name="Pethybridge S.J."/>
            <person name="Sun J."/>
            <person name="Steenkamp E.T."/>
            <person name="van der Nest M.A."/>
            <person name="van Wyk S."/>
            <person name="Wingfield M.J."/>
            <person name="Xiong C."/>
            <person name="Yue Q."/>
            <person name="Zhang X."/>
        </authorList>
    </citation>
    <scope>NUCLEOTIDE SEQUENCE [LARGE SCALE GENOMIC DNA]</scope>
    <source>
        <strain evidence="1 2">BP5796</strain>
    </source>
</reference>
<protein>
    <submittedName>
        <fullName evidence="1">Uncharacterized protein</fullName>
    </submittedName>
</protein>
<dbReference type="Gene3D" id="3.30.460.10">
    <property type="entry name" value="Beta Polymerase, domain 2"/>
    <property type="match status" value="1"/>
</dbReference>
<dbReference type="PANTHER" id="PTHR34822">
    <property type="entry name" value="GRPB DOMAIN PROTEIN (AFU_ORTHOLOGUE AFUA_1G01530)"/>
    <property type="match status" value="1"/>
</dbReference>
<dbReference type="SUPFAM" id="SSF81301">
    <property type="entry name" value="Nucleotidyltransferase"/>
    <property type="match status" value="1"/>
</dbReference>
<dbReference type="EMBL" id="PDLN01000007">
    <property type="protein sequence ID" value="RDW80691.1"/>
    <property type="molecule type" value="Genomic_DNA"/>
</dbReference>
<sequence length="277" mass="31120">MTLRRDLPPGDSTKPRAAVSPSRLAFLRLATRSVRARSRDRSVSTDIALYPVTSLSSAPSSTIRLKSTTIIPTMPATVAQILAPCADNPELVERIASRTVEPSITILEPNPEWPQRFEEVKERIQKALGAFILEIAHTGSTSVPGLPAKDIIDVDLTLKDVTDEASYVKPLEAAGFRFILREPAWHQHRFFVENWPKAYHVNLHVWGSDSPEAARHLIFRDWLRKTPADLELYAKVKREAAEQTAVAGDSMMDYTQRKDNTIHEILGRAFRDLGYIE</sequence>
<gene>
    <name evidence="1" type="ORF">BP5796_05389</name>
</gene>
<keyword evidence="2" id="KW-1185">Reference proteome</keyword>
<organism evidence="1 2">
    <name type="scientific">Coleophoma crateriformis</name>
    <dbReference type="NCBI Taxonomy" id="565419"/>
    <lineage>
        <taxon>Eukaryota</taxon>
        <taxon>Fungi</taxon>
        <taxon>Dikarya</taxon>
        <taxon>Ascomycota</taxon>
        <taxon>Pezizomycotina</taxon>
        <taxon>Leotiomycetes</taxon>
        <taxon>Helotiales</taxon>
        <taxon>Dermateaceae</taxon>
        <taxon>Coleophoma</taxon>
    </lineage>
</organism>
<dbReference type="InterPro" id="IPR043519">
    <property type="entry name" value="NT_sf"/>
</dbReference>
<dbReference type="PANTHER" id="PTHR34822:SF1">
    <property type="entry name" value="GRPB FAMILY PROTEIN"/>
    <property type="match status" value="1"/>
</dbReference>
<dbReference type="AlphaFoldDB" id="A0A3D8S3M4"/>
<comment type="caution">
    <text evidence="1">The sequence shown here is derived from an EMBL/GenBank/DDBJ whole genome shotgun (WGS) entry which is preliminary data.</text>
</comment>
<dbReference type="OrthoDB" id="630895at2759"/>
<dbReference type="InterPro" id="IPR007344">
    <property type="entry name" value="GrpB/CoaE"/>
</dbReference>
<name>A0A3D8S3M4_9HELO</name>